<dbReference type="AlphaFoldDB" id="A0A317UVK8"/>
<dbReference type="RefSeq" id="XP_025461492.1">
    <property type="nucleotide sequence ID" value="XM_025615290.1"/>
</dbReference>
<evidence type="ECO:0000256" key="1">
    <source>
        <dbReference type="SAM" id="MobiDB-lite"/>
    </source>
</evidence>
<feature type="compositionally biased region" description="Basic and acidic residues" evidence="1">
    <location>
        <begin position="352"/>
        <end position="365"/>
    </location>
</feature>
<evidence type="ECO:0000313" key="3">
    <source>
        <dbReference type="Proteomes" id="UP000246702"/>
    </source>
</evidence>
<reference evidence="2 3" key="1">
    <citation type="submission" date="2016-12" db="EMBL/GenBank/DDBJ databases">
        <title>The genomes of Aspergillus section Nigri reveals drivers in fungal speciation.</title>
        <authorList>
            <consortium name="DOE Joint Genome Institute"/>
            <person name="Vesth T.C."/>
            <person name="Nybo J."/>
            <person name="Theobald S."/>
            <person name="Brandl J."/>
            <person name="Frisvad J.C."/>
            <person name="Nielsen K.F."/>
            <person name="Lyhne E.K."/>
            <person name="Kogle M.E."/>
            <person name="Kuo A."/>
            <person name="Riley R."/>
            <person name="Clum A."/>
            <person name="Nolan M."/>
            <person name="Lipzen A."/>
            <person name="Salamov A."/>
            <person name="Henrissat B."/>
            <person name="Wiebenga A."/>
            <person name="De Vries R.P."/>
            <person name="Grigoriev I.V."/>
            <person name="Mortensen U.H."/>
            <person name="Andersen M.R."/>
            <person name="Baker S.E."/>
        </authorList>
    </citation>
    <scope>NUCLEOTIDE SEQUENCE [LARGE SCALE GENOMIC DNA]</scope>
    <source>
        <strain evidence="2 3">CBS 115572</strain>
    </source>
</reference>
<dbReference type="InterPro" id="IPR032675">
    <property type="entry name" value="LRR_dom_sf"/>
</dbReference>
<dbReference type="Gene3D" id="3.80.10.10">
    <property type="entry name" value="Ribonuclease Inhibitor"/>
    <property type="match status" value="1"/>
</dbReference>
<sequence>MELYDRITNFLVGEYIGHSVQKKQLRCLRLVSPPFNRSATRILLCHISITMRHLRDYMHPMRRRRAKGPRFIFDSDFCDFVRVLAIRSHPVRGRIFVERWLDDEVEGKAYENFLYFLSRIPSVERIHINSDCYNYEYLLVNSMFKSFRHAQLPQLKTLKIHGLDPRGNQSAGLSPALDDVLQELLPQLRILNLRYDGHPSLDKAKFHVFHFLHLGRGLRSVNLDGLGRPPKYPCPMHEPVHPFLHPCASIERISLSGIMIPYEMLATICNYRKSLVYLHLTCVYLLTGTWADFCQELGECPNLKTAIISWRCGYYYRVPGQNTYYCSLELSASDTAAMTLLRRKAKSVRRARGEKTPELVPRHDWDDENVN</sequence>
<dbReference type="Proteomes" id="UP000246702">
    <property type="component" value="Unassembled WGS sequence"/>
</dbReference>
<keyword evidence="3" id="KW-1185">Reference proteome</keyword>
<protein>
    <recommendedName>
        <fullName evidence="4">F-box domain-containing protein</fullName>
    </recommendedName>
</protein>
<gene>
    <name evidence="2" type="ORF">BO94DRAFT_579823</name>
</gene>
<accession>A0A317UVK8</accession>
<evidence type="ECO:0008006" key="4">
    <source>
        <dbReference type="Google" id="ProtNLM"/>
    </source>
</evidence>
<name>A0A317UVK8_9EURO</name>
<dbReference type="SUPFAM" id="SSF52047">
    <property type="entry name" value="RNI-like"/>
    <property type="match status" value="1"/>
</dbReference>
<proteinExistence type="predicted"/>
<organism evidence="2 3">
    <name type="scientific">Aspergillus sclerotioniger CBS 115572</name>
    <dbReference type="NCBI Taxonomy" id="1450535"/>
    <lineage>
        <taxon>Eukaryota</taxon>
        <taxon>Fungi</taxon>
        <taxon>Dikarya</taxon>
        <taxon>Ascomycota</taxon>
        <taxon>Pezizomycotina</taxon>
        <taxon>Eurotiomycetes</taxon>
        <taxon>Eurotiomycetidae</taxon>
        <taxon>Eurotiales</taxon>
        <taxon>Aspergillaceae</taxon>
        <taxon>Aspergillus</taxon>
        <taxon>Aspergillus subgen. Circumdati</taxon>
    </lineage>
</organism>
<dbReference type="GeneID" id="37117433"/>
<comment type="caution">
    <text evidence="2">The sequence shown here is derived from an EMBL/GenBank/DDBJ whole genome shotgun (WGS) entry which is preliminary data.</text>
</comment>
<evidence type="ECO:0000313" key="2">
    <source>
        <dbReference type="EMBL" id="PWY65665.1"/>
    </source>
</evidence>
<dbReference type="OrthoDB" id="4460452at2759"/>
<dbReference type="EMBL" id="MSFK01000056">
    <property type="protein sequence ID" value="PWY65665.1"/>
    <property type="molecule type" value="Genomic_DNA"/>
</dbReference>
<feature type="region of interest" description="Disordered" evidence="1">
    <location>
        <begin position="352"/>
        <end position="371"/>
    </location>
</feature>